<evidence type="ECO:0000313" key="2">
    <source>
        <dbReference type="Proteomes" id="UP001497516"/>
    </source>
</evidence>
<keyword evidence="2" id="KW-1185">Reference proteome</keyword>
<protein>
    <submittedName>
        <fullName evidence="1">Uncharacterized protein</fullName>
    </submittedName>
</protein>
<evidence type="ECO:0000313" key="1">
    <source>
        <dbReference type="EMBL" id="CAL1410555.1"/>
    </source>
</evidence>
<reference evidence="1 2" key="1">
    <citation type="submission" date="2024-04" db="EMBL/GenBank/DDBJ databases">
        <authorList>
            <person name="Fracassetti M."/>
        </authorList>
    </citation>
    <scope>NUCLEOTIDE SEQUENCE [LARGE SCALE GENOMIC DNA]</scope>
</reference>
<accession>A0AAV2GM53</accession>
<organism evidence="1 2">
    <name type="scientific">Linum trigynum</name>
    <dbReference type="NCBI Taxonomy" id="586398"/>
    <lineage>
        <taxon>Eukaryota</taxon>
        <taxon>Viridiplantae</taxon>
        <taxon>Streptophyta</taxon>
        <taxon>Embryophyta</taxon>
        <taxon>Tracheophyta</taxon>
        <taxon>Spermatophyta</taxon>
        <taxon>Magnoliopsida</taxon>
        <taxon>eudicotyledons</taxon>
        <taxon>Gunneridae</taxon>
        <taxon>Pentapetalae</taxon>
        <taxon>rosids</taxon>
        <taxon>fabids</taxon>
        <taxon>Malpighiales</taxon>
        <taxon>Linaceae</taxon>
        <taxon>Linum</taxon>
    </lineage>
</organism>
<dbReference type="Proteomes" id="UP001497516">
    <property type="component" value="Chromosome 9"/>
</dbReference>
<dbReference type="AlphaFoldDB" id="A0AAV2GM53"/>
<sequence>MLEARSQTFRGRVSTCLFENGINVNRSDPPPTSRRCQMRDAIMSQPTSLLLNNVGSTIAHFPSQVLFVVAAVDRCLAIVKREWWDEWF</sequence>
<name>A0AAV2GM53_9ROSI</name>
<dbReference type="EMBL" id="OZ034822">
    <property type="protein sequence ID" value="CAL1410555.1"/>
    <property type="molecule type" value="Genomic_DNA"/>
</dbReference>
<proteinExistence type="predicted"/>
<gene>
    <name evidence="1" type="ORF">LTRI10_LOCUS49966</name>
</gene>